<keyword evidence="3" id="KW-1185">Reference proteome</keyword>
<proteinExistence type="predicted"/>
<feature type="region of interest" description="Disordered" evidence="1">
    <location>
        <begin position="59"/>
        <end position="93"/>
    </location>
</feature>
<dbReference type="PANTHER" id="PTHR12498">
    <property type="entry name" value="N-TERMINAL ASPARAGINE AMIDOHYDROLASE"/>
    <property type="match status" value="1"/>
</dbReference>
<evidence type="ECO:0000313" key="3">
    <source>
        <dbReference type="Proteomes" id="UP000479190"/>
    </source>
</evidence>
<dbReference type="GO" id="GO:0008418">
    <property type="term" value="F:protein-N-terminal asparagine amidohydrolase activity"/>
    <property type="evidence" value="ECO:0007669"/>
    <property type="project" value="InterPro"/>
</dbReference>
<dbReference type="Proteomes" id="UP000479190">
    <property type="component" value="Unassembled WGS sequence"/>
</dbReference>
<organism evidence="2 3">
    <name type="scientific">Trichogramma brassicae</name>
    <dbReference type="NCBI Taxonomy" id="86971"/>
    <lineage>
        <taxon>Eukaryota</taxon>
        <taxon>Metazoa</taxon>
        <taxon>Ecdysozoa</taxon>
        <taxon>Arthropoda</taxon>
        <taxon>Hexapoda</taxon>
        <taxon>Insecta</taxon>
        <taxon>Pterygota</taxon>
        <taxon>Neoptera</taxon>
        <taxon>Endopterygota</taxon>
        <taxon>Hymenoptera</taxon>
        <taxon>Apocrita</taxon>
        <taxon>Proctotrupomorpha</taxon>
        <taxon>Chalcidoidea</taxon>
        <taxon>Trichogrammatidae</taxon>
        <taxon>Trichogramma</taxon>
    </lineage>
</organism>
<evidence type="ECO:0000256" key="1">
    <source>
        <dbReference type="SAM" id="MobiDB-lite"/>
    </source>
</evidence>
<feature type="compositionally biased region" description="Low complexity" evidence="1">
    <location>
        <begin position="59"/>
        <end position="75"/>
    </location>
</feature>
<dbReference type="GO" id="GO:0005634">
    <property type="term" value="C:nucleus"/>
    <property type="evidence" value="ECO:0007669"/>
    <property type="project" value="TreeGrafter"/>
</dbReference>
<dbReference type="OrthoDB" id="539995at2759"/>
<dbReference type="GO" id="GO:0006511">
    <property type="term" value="P:ubiquitin-dependent protein catabolic process"/>
    <property type="evidence" value="ECO:0007669"/>
    <property type="project" value="TreeGrafter"/>
</dbReference>
<dbReference type="Pfam" id="PF14736">
    <property type="entry name" value="N_Asn_amidohyd"/>
    <property type="match status" value="1"/>
</dbReference>
<dbReference type="PANTHER" id="PTHR12498:SF0">
    <property type="entry name" value="PROTEIN N-TERMINAL ASPARAGINE AMIDOHYDROLASE"/>
    <property type="match status" value="1"/>
</dbReference>
<evidence type="ECO:0000313" key="2">
    <source>
        <dbReference type="EMBL" id="CAB0029455.1"/>
    </source>
</evidence>
<dbReference type="EMBL" id="CADCXV010000313">
    <property type="protein sequence ID" value="CAB0029455.1"/>
    <property type="molecule type" value="Genomic_DNA"/>
</dbReference>
<feature type="compositionally biased region" description="Basic and acidic residues" evidence="1">
    <location>
        <begin position="77"/>
        <end position="93"/>
    </location>
</feature>
<dbReference type="AlphaFoldDB" id="A0A6H5HYN3"/>
<reference evidence="2 3" key="1">
    <citation type="submission" date="2020-02" db="EMBL/GenBank/DDBJ databases">
        <authorList>
            <person name="Ferguson B K."/>
        </authorList>
    </citation>
    <scope>NUCLEOTIDE SEQUENCE [LARGE SCALE GENOMIC DNA]</scope>
</reference>
<accession>A0A6H5HYN3</accession>
<gene>
    <name evidence="2" type="ORF">TBRA_LOCUS1492</name>
</gene>
<dbReference type="InterPro" id="IPR026750">
    <property type="entry name" value="NTAN1"/>
</dbReference>
<sequence>MDFVGTILSLLEDQGSRDTPPPHQQPCKYTVFFLIHTNPLGACAQMIFRRVQASSTSTRRAAAAAPAPPSFSQSTERPTRARRENVDDRGAHTRTDVSSFTRYMHYYIWHTEKERQAYECTLVKEEPRDTWMDEDDHHVFALVDSCNVENETWPLPELLVSSMIRARRTTHRSCPAATERVEVCAHYYIRELYGSMFCHDVAHSRRELAPDRVSDGARTHFELRRASSRDRSFRKRARKAERLIARRSYAAFLQRNCGDIQYRTSSSFGQKHIYTKREADKNDRRRCVICPQSLRRPYRSSSRVCVYRRRRSMYINSLNVDRHRVYMCFSPRAVSRMVLVLNGIPQEEVPCTSRDLYNAHPVYRESANQLHMVPTKLVGPAGLLYVQQREMAATLPQDKNVTILGTDDVTTCVIVIVRHGGSGAVALSHLDGSGTEQAVCHMIARVSELSIGFPEGRIELQLIGGYADPRNYSEQLFHSILSCFHKVPIEIYLTLCCVGELNTTFRAGIHWPMIYGLGINVTTSEIFPATFPDKGPEQPLRAARHFTGGQEVLDIYDYTLGLLKIGPFNYSPSRGVNLWLSRSDQFILQHLSTSPDVEPPHFVSNIRATLKYIQENPFPSVTVFRDNKPHYYRRDEVTGCWQPIRY</sequence>
<evidence type="ECO:0008006" key="4">
    <source>
        <dbReference type="Google" id="ProtNLM"/>
    </source>
</evidence>
<name>A0A6H5HYN3_9HYME</name>
<protein>
    <recommendedName>
        <fullName evidence="4">Protein N-terminal asparagine amidohydrolase</fullName>
    </recommendedName>
</protein>